<keyword evidence="5" id="KW-0472">Membrane</keyword>
<gene>
    <name evidence="7" type="ORF">INQ41_01130</name>
</gene>
<keyword evidence="3" id="KW-0997">Cell inner membrane</keyword>
<dbReference type="KEGG" id="lcic:INQ41_01130"/>
<evidence type="ECO:0000256" key="4">
    <source>
        <dbReference type="ARBA" id="ARBA00022679"/>
    </source>
</evidence>
<dbReference type="EMBL" id="CP063656">
    <property type="protein sequence ID" value="QOW19718.1"/>
    <property type="molecule type" value="Genomic_DNA"/>
</dbReference>
<keyword evidence="4 7" id="KW-0808">Transferase</keyword>
<dbReference type="GO" id="GO:0009247">
    <property type="term" value="P:glycolipid biosynthetic process"/>
    <property type="evidence" value="ECO:0007669"/>
    <property type="project" value="UniProtKB-ARBA"/>
</dbReference>
<evidence type="ECO:0000256" key="5">
    <source>
        <dbReference type="ARBA" id="ARBA00023136"/>
    </source>
</evidence>
<reference evidence="7 8" key="1">
    <citation type="submission" date="2020-10" db="EMBL/GenBank/DDBJ databases">
        <title>complete genome sequencing of Lysobacter sp. H21R20.</title>
        <authorList>
            <person name="Bae J.-W."/>
            <person name="Lee S.-Y."/>
        </authorList>
    </citation>
    <scope>NUCLEOTIDE SEQUENCE [LARGE SCALE GENOMIC DNA]</scope>
    <source>
        <strain evidence="7 8">H21R20</strain>
    </source>
</reference>
<dbReference type="PANTHER" id="PTHR30606:SF10">
    <property type="entry name" value="PHOSPHATIDYLINOSITOL MANNOSIDE ACYLTRANSFERASE"/>
    <property type="match status" value="1"/>
</dbReference>
<keyword evidence="8" id="KW-1185">Reference proteome</keyword>
<evidence type="ECO:0000313" key="7">
    <source>
        <dbReference type="EMBL" id="QOW19718.1"/>
    </source>
</evidence>
<evidence type="ECO:0000256" key="1">
    <source>
        <dbReference type="ARBA" id="ARBA00004533"/>
    </source>
</evidence>
<dbReference type="CDD" id="cd07984">
    <property type="entry name" value="LPLAT_LABLAT-like"/>
    <property type="match status" value="1"/>
</dbReference>
<protein>
    <submittedName>
        <fullName evidence="7">Lauroyl acyltransferase</fullName>
    </submittedName>
</protein>
<organism evidence="7 8">
    <name type="scientific">Novilysobacter ciconiae</name>
    <dbReference type="NCBI Taxonomy" id="2781022"/>
    <lineage>
        <taxon>Bacteria</taxon>
        <taxon>Pseudomonadati</taxon>
        <taxon>Pseudomonadota</taxon>
        <taxon>Gammaproteobacteria</taxon>
        <taxon>Lysobacterales</taxon>
        <taxon>Lysobacteraceae</taxon>
        <taxon>Novilysobacter</taxon>
    </lineage>
</organism>
<dbReference type="PIRSF" id="PIRSF026649">
    <property type="entry name" value="MsbB"/>
    <property type="match status" value="1"/>
</dbReference>
<dbReference type="Pfam" id="PF03279">
    <property type="entry name" value="Lip_A_acyltrans"/>
    <property type="match status" value="1"/>
</dbReference>
<dbReference type="InterPro" id="IPR004960">
    <property type="entry name" value="LipA_acyltrans"/>
</dbReference>
<keyword evidence="2" id="KW-1003">Cell membrane</keyword>
<accession>A0A7S6UG82</accession>
<dbReference type="GO" id="GO:0016746">
    <property type="term" value="F:acyltransferase activity"/>
    <property type="evidence" value="ECO:0007669"/>
    <property type="project" value="UniProtKB-KW"/>
</dbReference>
<dbReference type="GO" id="GO:0005886">
    <property type="term" value="C:plasma membrane"/>
    <property type="evidence" value="ECO:0007669"/>
    <property type="project" value="UniProtKB-SubCell"/>
</dbReference>
<proteinExistence type="predicted"/>
<dbReference type="Proteomes" id="UP000594059">
    <property type="component" value="Chromosome"/>
</dbReference>
<evidence type="ECO:0000256" key="3">
    <source>
        <dbReference type="ARBA" id="ARBA00022519"/>
    </source>
</evidence>
<dbReference type="AlphaFoldDB" id="A0A7S6UG82"/>
<evidence type="ECO:0000256" key="2">
    <source>
        <dbReference type="ARBA" id="ARBA00022475"/>
    </source>
</evidence>
<dbReference type="PANTHER" id="PTHR30606">
    <property type="entry name" value="LIPID A BIOSYNTHESIS LAUROYL ACYLTRANSFERASE"/>
    <property type="match status" value="1"/>
</dbReference>
<evidence type="ECO:0000313" key="8">
    <source>
        <dbReference type="Proteomes" id="UP000594059"/>
    </source>
</evidence>
<sequence length="313" mass="34391">MSRLLAHVLYVFAALVARLPWRGLYGIADVLAKVVLRPSSRESRVTACNLAIAYPDMHPAQREELRQEVLRTTARQLMETLRLWTRPHAENMALIREEHGTALLDAAIAAGRGVIIAAPHYGNWELLNQWLALRTPLAILYAPPESRVGEEFLKRVRADDSGDTGQPPRVTQIRAEAAGVRQLFKRLAAGGVLGILPDQQPKQGDGAFGEFFGTQALTMSLLGRLAARSGATVLMAYCERIDSHPAGPGFAVHIEAAPDGVADPDPTVAVTALNAAVERIARRDPSQYQWTYKRYSLRPPGSGEDNPYRPQCY</sequence>
<dbReference type="RefSeq" id="WP_193985499.1">
    <property type="nucleotide sequence ID" value="NZ_CP063656.1"/>
</dbReference>
<name>A0A7S6UG82_9GAMM</name>
<evidence type="ECO:0000256" key="6">
    <source>
        <dbReference type="ARBA" id="ARBA00023315"/>
    </source>
</evidence>
<keyword evidence="6 7" id="KW-0012">Acyltransferase</keyword>
<comment type="subcellular location">
    <subcellularLocation>
        <location evidence="1">Cell inner membrane</location>
    </subcellularLocation>
</comment>
<dbReference type="NCBIfam" id="NF006438">
    <property type="entry name" value="PRK08734.1"/>
    <property type="match status" value="1"/>
</dbReference>